<feature type="transmembrane region" description="Helical" evidence="1">
    <location>
        <begin position="6"/>
        <end position="29"/>
    </location>
</feature>
<keyword evidence="3" id="KW-1185">Reference proteome</keyword>
<gene>
    <name evidence="2" type="ORF">ILP92_04540</name>
</gene>
<organism evidence="2 3">
    <name type="scientific">Palleronia pontilimi</name>
    <dbReference type="NCBI Taxonomy" id="1964209"/>
    <lineage>
        <taxon>Bacteria</taxon>
        <taxon>Pseudomonadati</taxon>
        <taxon>Pseudomonadota</taxon>
        <taxon>Alphaproteobacteria</taxon>
        <taxon>Rhodobacterales</taxon>
        <taxon>Roseobacteraceae</taxon>
        <taxon>Palleronia</taxon>
    </lineage>
</organism>
<dbReference type="Pfam" id="PF12966">
    <property type="entry name" value="AtpR"/>
    <property type="match status" value="1"/>
</dbReference>
<keyword evidence="1" id="KW-0812">Transmembrane</keyword>
<feature type="transmembrane region" description="Helical" evidence="1">
    <location>
        <begin position="69"/>
        <end position="92"/>
    </location>
</feature>
<dbReference type="EMBL" id="JAEKPD010000002">
    <property type="protein sequence ID" value="MBJ3762014.1"/>
    <property type="molecule type" value="Genomic_DNA"/>
</dbReference>
<evidence type="ECO:0000256" key="1">
    <source>
        <dbReference type="SAM" id="Phobius"/>
    </source>
</evidence>
<evidence type="ECO:0000313" key="2">
    <source>
        <dbReference type="EMBL" id="MBJ3762014.1"/>
    </source>
</evidence>
<accession>A0A934IHK7</accession>
<comment type="caution">
    <text evidence="2">The sequence shown here is derived from an EMBL/GenBank/DDBJ whole genome shotgun (WGS) entry which is preliminary data.</text>
</comment>
<reference evidence="2" key="1">
    <citation type="submission" date="2020-12" db="EMBL/GenBank/DDBJ databases">
        <title>Bacterial taxonomy.</title>
        <authorList>
            <person name="Pan X."/>
        </authorList>
    </citation>
    <scope>NUCLEOTIDE SEQUENCE</scope>
    <source>
        <strain evidence="2">KCTC 52957</strain>
    </source>
</reference>
<protein>
    <submittedName>
        <fullName evidence="2">ATP synthase subunit AtpR</fullName>
    </submittedName>
</protein>
<sequence>MTPVAWTSLAWGLAIGTAMSALYFGGLGLGIRIALRSPRPVAVLLTSAAIRILLLLGVGWLLAGQGGPWSLAGYAAAFLVGRLVATLAAGVAPPSGDAR</sequence>
<evidence type="ECO:0000313" key="3">
    <source>
        <dbReference type="Proteomes" id="UP000642488"/>
    </source>
</evidence>
<feature type="transmembrane region" description="Helical" evidence="1">
    <location>
        <begin position="41"/>
        <end position="63"/>
    </location>
</feature>
<dbReference type="InterPro" id="IPR017581">
    <property type="entry name" value="AtpR-like"/>
</dbReference>
<name>A0A934IHK7_9RHOB</name>
<dbReference type="Proteomes" id="UP000642488">
    <property type="component" value="Unassembled WGS sequence"/>
</dbReference>
<proteinExistence type="predicted"/>
<keyword evidence="1" id="KW-1133">Transmembrane helix</keyword>
<dbReference type="RefSeq" id="WP_198915173.1">
    <property type="nucleotide sequence ID" value="NZ_JAEKPD010000002.1"/>
</dbReference>
<keyword evidence="1" id="KW-0472">Membrane</keyword>
<dbReference type="AlphaFoldDB" id="A0A934IHK7"/>